<dbReference type="InterPro" id="IPR004513">
    <property type="entry name" value="FtsX"/>
</dbReference>
<evidence type="ECO:0000259" key="13">
    <source>
        <dbReference type="Pfam" id="PF18075"/>
    </source>
</evidence>
<dbReference type="InterPro" id="IPR040690">
    <property type="entry name" value="FtsX_ECD"/>
</dbReference>
<evidence type="ECO:0000256" key="6">
    <source>
        <dbReference type="ARBA" id="ARBA00022692"/>
    </source>
</evidence>
<evidence type="ECO:0000256" key="5">
    <source>
        <dbReference type="ARBA" id="ARBA00022618"/>
    </source>
</evidence>
<keyword evidence="8 10" id="KW-0472">Membrane</keyword>
<dbReference type="NCBIfam" id="NF038347">
    <property type="entry name" value="FtsX_Gpos"/>
    <property type="match status" value="1"/>
</dbReference>
<keyword evidence="5 10" id="KW-0132">Cell division</keyword>
<protein>
    <recommendedName>
        <fullName evidence="3 10">Cell division protein FtsX</fullName>
    </recommendedName>
</protein>
<sequence length="297" mass="33232">MRMSIFSYFLGDAFKSLKRNKTMSLASIITIFATLFVFGIFLLIGLNIDSGVKSVEDKIEVKVYMNKDISITEKNQLREKLSSSTGVKEVVFESKEQALQNAKKQLGEYSSVLEGYEDATKNPLPSSYIVKLNSPGDAKNIVKNFEKADGVESIGNDQEIVNTISRIAKTIRWVIVVLFAILAFISVFLIVNTIKLTVFSRRREIGIMKFVGATDWFIRWPFIIEGIIIGLVGAVISELVLYGSYKWLYGKIATQFISVQIIKPTYMLTTMSWQFGLAGIVIGVFGSVIALRKFLAV</sequence>
<comment type="subcellular location">
    <subcellularLocation>
        <location evidence="1">Cell membrane</location>
        <topology evidence="1">Multi-pass membrane protein</topology>
    </subcellularLocation>
</comment>
<comment type="function">
    <text evidence="10">Part of the ABC transporter FtsEX involved in asymmetric cellular division facilitating the initiation of sporulation.</text>
</comment>
<dbReference type="AlphaFoldDB" id="A0A7X2T1L3"/>
<gene>
    <name evidence="14" type="ORF">FYJ33_10245</name>
</gene>
<evidence type="ECO:0000256" key="4">
    <source>
        <dbReference type="ARBA" id="ARBA00022475"/>
    </source>
</evidence>
<name>A0A7X2T1L3_9CLOT</name>
<dbReference type="Pfam" id="PF18075">
    <property type="entry name" value="FtsX_ECD"/>
    <property type="match status" value="1"/>
</dbReference>
<feature type="transmembrane region" description="Helical" evidence="11">
    <location>
        <begin position="25"/>
        <end position="46"/>
    </location>
</feature>
<evidence type="ECO:0000313" key="15">
    <source>
        <dbReference type="Proteomes" id="UP000460287"/>
    </source>
</evidence>
<comment type="similarity">
    <text evidence="2 10">Belongs to the ABC-4 integral membrane protein family. FtsX subfamily.</text>
</comment>
<dbReference type="GO" id="GO:0051301">
    <property type="term" value="P:cell division"/>
    <property type="evidence" value="ECO:0007669"/>
    <property type="project" value="UniProtKB-KW"/>
</dbReference>
<evidence type="ECO:0000256" key="3">
    <source>
        <dbReference type="ARBA" id="ARBA00021907"/>
    </source>
</evidence>
<dbReference type="Pfam" id="PF02687">
    <property type="entry name" value="FtsX"/>
    <property type="match status" value="1"/>
</dbReference>
<evidence type="ECO:0000259" key="12">
    <source>
        <dbReference type="Pfam" id="PF02687"/>
    </source>
</evidence>
<dbReference type="InterPro" id="IPR058204">
    <property type="entry name" value="FtsX_firmicutes-type"/>
</dbReference>
<keyword evidence="9 10" id="KW-0131">Cell cycle</keyword>
<dbReference type="Gene3D" id="3.30.70.3040">
    <property type="match status" value="1"/>
</dbReference>
<keyword evidence="15" id="KW-1185">Reference proteome</keyword>
<feature type="domain" description="FtsX extracellular" evidence="13">
    <location>
        <begin position="59"/>
        <end position="154"/>
    </location>
</feature>
<feature type="transmembrane region" description="Helical" evidence="11">
    <location>
        <begin position="173"/>
        <end position="199"/>
    </location>
</feature>
<evidence type="ECO:0000256" key="2">
    <source>
        <dbReference type="ARBA" id="ARBA00007379"/>
    </source>
</evidence>
<keyword evidence="7 11" id="KW-1133">Transmembrane helix</keyword>
<evidence type="ECO:0000256" key="7">
    <source>
        <dbReference type="ARBA" id="ARBA00022989"/>
    </source>
</evidence>
<organism evidence="14 15">
    <name type="scientific">Inconstantimicrobium porci</name>
    <dbReference type="NCBI Taxonomy" id="2652291"/>
    <lineage>
        <taxon>Bacteria</taxon>
        <taxon>Bacillati</taxon>
        <taxon>Bacillota</taxon>
        <taxon>Clostridia</taxon>
        <taxon>Eubacteriales</taxon>
        <taxon>Clostridiaceae</taxon>
        <taxon>Inconstantimicrobium</taxon>
    </lineage>
</organism>
<dbReference type="GO" id="GO:0005886">
    <property type="term" value="C:plasma membrane"/>
    <property type="evidence" value="ECO:0007669"/>
    <property type="project" value="UniProtKB-SubCell"/>
</dbReference>
<evidence type="ECO:0000256" key="11">
    <source>
        <dbReference type="SAM" id="Phobius"/>
    </source>
</evidence>
<dbReference type="PANTHER" id="PTHR47755:SF1">
    <property type="entry name" value="CELL DIVISION PROTEIN FTSX"/>
    <property type="match status" value="1"/>
</dbReference>
<keyword evidence="4 10" id="KW-1003">Cell membrane</keyword>
<feature type="domain" description="ABC3 transporter permease C-terminal" evidence="12">
    <location>
        <begin position="177"/>
        <end position="295"/>
    </location>
</feature>
<feature type="transmembrane region" description="Helical" evidence="11">
    <location>
        <begin position="220"/>
        <end position="242"/>
    </location>
</feature>
<keyword evidence="6 11" id="KW-0812">Transmembrane</keyword>
<evidence type="ECO:0000256" key="10">
    <source>
        <dbReference type="PIRNR" id="PIRNR003097"/>
    </source>
</evidence>
<accession>A0A7X2T1L3</accession>
<evidence type="ECO:0000256" key="1">
    <source>
        <dbReference type="ARBA" id="ARBA00004651"/>
    </source>
</evidence>
<proteinExistence type="inferred from homology"/>
<dbReference type="EMBL" id="VULX01000015">
    <property type="protein sequence ID" value="MSR91771.1"/>
    <property type="molecule type" value="Genomic_DNA"/>
</dbReference>
<reference evidence="14 15" key="1">
    <citation type="submission" date="2019-08" db="EMBL/GenBank/DDBJ databases">
        <title>In-depth cultivation of the pig gut microbiome towards novel bacterial diversity and tailored functional studies.</title>
        <authorList>
            <person name="Wylensek D."/>
            <person name="Hitch T.C.A."/>
            <person name="Clavel T."/>
        </authorList>
    </citation>
    <scope>NUCLEOTIDE SEQUENCE [LARGE SCALE GENOMIC DNA]</scope>
    <source>
        <strain evidence="14 15">WCA-383-APC-5B</strain>
    </source>
</reference>
<feature type="transmembrane region" description="Helical" evidence="11">
    <location>
        <begin position="273"/>
        <end position="291"/>
    </location>
</feature>
<evidence type="ECO:0000256" key="8">
    <source>
        <dbReference type="ARBA" id="ARBA00023136"/>
    </source>
</evidence>
<dbReference type="InterPro" id="IPR003838">
    <property type="entry name" value="ABC3_permease_C"/>
</dbReference>
<dbReference type="PANTHER" id="PTHR47755">
    <property type="entry name" value="CELL DIVISION PROTEIN FTSX"/>
    <property type="match status" value="1"/>
</dbReference>
<evidence type="ECO:0000313" key="14">
    <source>
        <dbReference type="EMBL" id="MSR91771.1"/>
    </source>
</evidence>
<dbReference type="PIRSF" id="PIRSF003097">
    <property type="entry name" value="FtsX"/>
    <property type="match status" value="1"/>
</dbReference>
<evidence type="ECO:0000256" key="9">
    <source>
        <dbReference type="ARBA" id="ARBA00023306"/>
    </source>
</evidence>
<comment type="caution">
    <text evidence="14">The sequence shown here is derived from an EMBL/GenBank/DDBJ whole genome shotgun (WGS) entry which is preliminary data.</text>
</comment>
<dbReference type="Proteomes" id="UP000460287">
    <property type="component" value="Unassembled WGS sequence"/>
</dbReference>